<proteinExistence type="predicted"/>
<protein>
    <submittedName>
        <fullName evidence="2">ParE-like toxin of type II ParDE toxin-antitoxin system</fullName>
    </submittedName>
</protein>
<organism evidence="2 3">
    <name type="scientific">Microcella putealis</name>
    <dbReference type="NCBI Taxonomy" id="337005"/>
    <lineage>
        <taxon>Bacteria</taxon>
        <taxon>Bacillati</taxon>
        <taxon>Actinomycetota</taxon>
        <taxon>Actinomycetes</taxon>
        <taxon>Micrococcales</taxon>
        <taxon>Microbacteriaceae</taxon>
        <taxon>Microcella</taxon>
    </lineage>
</organism>
<dbReference type="Proteomes" id="UP000293519">
    <property type="component" value="Unassembled WGS sequence"/>
</dbReference>
<dbReference type="RefSeq" id="WP_130485656.1">
    <property type="nucleotide sequence ID" value="NZ_SGWW01000003.1"/>
</dbReference>
<dbReference type="AlphaFoldDB" id="A0A4Q7LNX7"/>
<keyword evidence="3" id="KW-1185">Reference proteome</keyword>
<keyword evidence="1" id="KW-1277">Toxin-antitoxin system</keyword>
<comment type="caution">
    <text evidence="2">The sequence shown here is derived from an EMBL/GenBank/DDBJ whole genome shotgun (WGS) entry which is preliminary data.</text>
</comment>
<evidence type="ECO:0000256" key="1">
    <source>
        <dbReference type="ARBA" id="ARBA00022649"/>
    </source>
</evidence>
<evidence type="ECO:0000313" key="2">
    <source>
        <dbReference type="EMBL" id="RZS56405.1"/>
    </source>
</evidence>
<sequence length="104" mass="11905">MSRSWRQHPAAAAELRDAVLYLEEVREGLGERFLDAVDTALRSIIDDPEAWSIHRGRARIPAVRTRSVSGFRYDIKYVVVADAIIVLAFAHERRRPGYWADRLG</sequence>
<dbReference type="InterPro" id="IPR035093">
    <property type="entry name" value="RelE/ParE_toxin_dom_sf"/>
</dbReference>
<reference evidence="2 3" key="1">
    <citation type="journal article" date="2015" name="Stand. Genomic Sci.">
        <title>Genomic Encyclopedia of Bacterial and Archaeal Type Strains, Phase III: the genomes of soil and plant-associated and newly described type strains.</title>
        <authorList>
            <person name="Whitman W.B."/>
            <person name="Woyke T."/>
            <person name="Klenk H.P."/>
            <person name="Zhou Y."/>
            <person name="Lilburn T.G."/>
            <person name="Beck B.J."/>
            <person name="De Vos P."/>
            <person name="Vandamme P."/>
            <person name="Eisen J.A."/>
            <person name="Garrity G."/>
            <person name="Hugenholtz P."/>
            <person name="Kyrpides N.C."/>
        </authorList>
    </citation>
    <scope>NUCLEOTIDE SEQUENCE [LARGE SCALE GENOMIC DNA]</scope>
    <source>
        <strain evidence="2 3">CV2</strain>
    </source>
</reference>
<dbReference type="Gene3D" id="3.30.2310.20">
    <property type="entry name" value="RelE-like"/>
    <property type="match status" value="1"/>
</dbReference>
<gene>
    <name evidence="2" type="ORF">EV141_1869</name>
</gene>
<accession>A0A4Q7LNX7</accession>
<dbReference type="EMBL" id="SGWW01000003">
    <property type="protein sequence ID" value="RZS56405.1"/>
    <property type="molecule type" value="Genomic_DNA"/>
</dbReference>
<name>A0A4Q7LNX7_9MICO</name>
<dbReference type="Pfam" id="PF05016">
    <property type="entry name" value="ParE_toxin"/>
    <property type="match status" value="1"/>
</dbReference>
<evidence type="ECO:0000313" key="3">
    <source>
        <dbReference type="Proteomes" id="UP000293519"/>
    </source>
</evidence>
<dbReference type="InterPro" id="IPR007712">
    <property type="entry name" value="RelE/ParE_toxin"/>
</dbReference>
<dbReference type="OrthoDB" id="278204at2"/>